<dbReference type="InterPro" id="IPR013783">
    <property type="entry name" value="Ig-like_fold"/>
</dbReference>
<comment type="caution">
    <text evidence="4">The sequence shown here is derived from an EMBL/GenBank/DDBJ whole genome shotgun (WGS) entry which is preliminary data.</text>
</comment>
<dbReference type="AlphaFoldDB" id="A0AAV2AR98"/>
<keyword evidence="2" id="KW-0732">Signal</keyword>
<keyword evidence="1" id="KW-1133">Transmembrane helix</keyword>
<reference evidence="4 5" key="1">
    <citation type="submission" date="2024-04" db="EMBL/GenBank/DDBJ databases">
        <authorList>
            <person name="Rising A."/>
            <person name="Reimegard J."/>
            <person name="Sonavane S."/>
            <person name="Akerstrom W."/>
            <person name="Nylinder S."/>
            <person name="Hedman E."/>
            <person name="Kallberg Y."/>
        </authorList>
    </citation>
    <scope>NUCLEOTIDE SEQUENCE [LARGE SCALE GENOMIC DNA]</scope>
</reference>
<dbReference type="InterPro" id="IPR000742">
    <property type="entry name" value="EGF"/>
</dbReference>
<evidence type="ECO:0000256" key="2">
    <source>
        <dbReference type="SAM" id="SignalP"/>
    </source>
</evidence>
<proteinExistence type="predicted"/>
<dbReference type="Proteomes" id="UP001497382">
    <property type="component" value="Unassembled WGS sequence"/>
</dbReference>
<dbReference type="Pfam" id="PF00041">
    <property type="entry name" value="fn3"/>
    <property type="match status" value="1"/>
</dbReference>
<dbReference type="InterPro" id="IPR002049">
    <property type="entry name" value="LE_dom"/>
</dbReference>
<organism evidence="4 5">
    <name type="scientific">Larinioides sclopetarius</name>
    <dbReference type="NCBI Taxonomy" id="280406"/>
    <lineage>
        <taxon>Eukaryota</taxon>
        <taxon>Metazoa</taxon>
        <taxon>Ecdysozoa</taxon>
        <taxon>Arthropoda</taxon>
        <taxon>Chelicerata</taxon>
        <taxon>Arachnida</taxon>
        <taxon>Araneae</taxon>
        <taxon>Araneomorphae</taxon>
        <taxon>Entelegynae</taxon>
        <taxon>Araneoidea</taxon>
        <taxon>Araneidae</taxon>
        <taxon>Larinioides</taxon>
    </lineage>
</organism>
<keyword evidence="5" id="KW-1185">Reference proteome</keyword>
<dbReference type="CDD" id="cd00055">
    <property type="entry name" value="EGF_Lam"/>
    <property type="match status" value="1"/>
</dbReference>
<sequence length="424" mass="46027">MCLFGFDSCRPVLSCVVLFSLLALRQPKLSSATQIIATTEGTSSAKPEKGVDPDDLSAPLEVLVEQTTSSSVQLSWRPPPSPKGRNLKLFTYSLTLTPLTHYGGHGLEKEFSLPPSITSKLVGGLTEGTRYVVQLSAIYGDPTRRLSHDSLVRVAAPKFTVFTPPEAQQDIPVGDDGLPPDEPPCNCSETGMVACTRRPGFVECTCQPGYGGTWCEECAPGNFRAGKECVLCPCSNLTSTAECKMESSGQVSCVQCLPGHRGSLCTSCSAGYQWTEDKCVPLNCLSSSLCAQQRNAPGCEDCIFLENKFPTTAHRSKSDRSIADGTLPLIAVIVTLGVLLLVAAMATCYRYWDYRRHQPRIPFWSIELQDEKTDLHSHCQYQHLDAATNKTVSAATTASQPQTNGEVGRLNSDSIRRTYNTINV</sequence>
<dbReference type="InterPro" id="IPR003961">
    <property type="entry name" value="FN3_dom"/>
</dbReference>
<dbReference type="PROSITE" id="PS00022">
    <property type="entry name" value="EGF_1"/>
    <property type="match status" value="1"/>
</dbReference>
<dbReference type="SMART" id="SM00180">
    <property type="entry name" value="EGF_Lam"/>
    <property type="match status" value="2"/>
</dbReference>
<name>A0AAV2AR98_9ARAC</name>
<dbReference type="CDD" id="cd00063">
    <property type="entry name" value="FN3"/>
    <property type="match status" value="1"/>
</dbReference>
<gene>
    <name evidence="4" type="ORF">LARSCL_LOCUS13626</name>
</gene>
<feature type="chain" id="PRO_5043584349" description="Fibronectin type-III domain-containing protein" evidence="2">
    <location>
        <begin position="33"/>
        <end position="424"/>
    </location>
</feature>
<protein>
    <recommendedName>
        <fullName evidence="3">Fibronectin type-III domain-containing protein</fullName>
    </recommendedName>
</protein>
<feature type="domain" description="Fibronectin type-III" evidence="3">
    <location>
        <begin position="58"/>
        <end position="166"/>
    </location>
</feature>
<evidence type="ECO:0000256" key="1">
    <source>
        <dbReference type="SAM" id="Phobius"/>
    </source>
</evidence>
<evidence type="ECO:0000259" key="3">
    <source>
        <dbReference type="PROSITE" id="PS50853"/>
    </source>
</evidence>
<accession>A0AAV2AR98</accession>
<dbReference type="Gene3D" id="2.60.40.10">
    <property type="entry name" value="Immunoglobulins"/>
    <property type="match status" value="1"/>
</dbReference>
<feature type="transmembrane region" description="Helical" evidence="1">
    <location>
        <begin position="327"/>
        <end position="352"/>
    </location>
</feature>
<keyword evidence="1" id="KW-0472">Membrane</keyword>
<feature type="signal peptide" evidence="2">
    <location>
        <begin position="1"/>
        <end position="32"/>
    </location>
</feature>
<dbReference type="PROSITE" id="PS01248">
    <property type="entry name" value="EGF_LAM_1"/>
    <property type="match status" value="1"/>
</dbReference>
<keyword evidence="1" id="KW-0812">Transmembrane</keyword>
<dbReference type="SUPFAM" id="SSF49265">
    <property type="entry name" value="Fibronectin type III"/>
    <property type="match status" value="1"/>
</dbReference>
<evidence type="ECO:0000313" key="5">
    <source>
        <dbReference type="Proteomes" id="UP001497382"/>
    </source>
</evidence>
<dbReference type="SMART" id="SM00060">
    <property type="entry name" value="FN3"/>
    <property type="match status" value="1"/>
</dbReference>
<dbReference type="PROSITE" id="PS50853">
    <property type="entry name" value="FN3"/>
    <property type="match status" value="1"/>
</dbReference>
<dbReference type="EMBL" id="CAXIEN010000189">
    <property type="protein sequence ID" value="CAL1285303.1"/>
    <property type="molecule type" value="Genomic_DNA"/>
</dbReference>
<dbReference type="InterPro" id="IPR036116">
    <property type="entry name" value="FN3_sf"/>
</dbReference>
<evidence type="ECO:0000313" key="4">
    <source>
        <dbReference type="EMBL" id="CAL1285303.1"/>
    </source>
</evidence>